<accession>A0A2T0S4F6</accession>
<dbReference type="InterPro" id="IPR029030">
    <property type="entry name" value="Caspase-like_dom_sf"/>
</dbReference>
<dbReference type="Pfam" id="PF00656">
    <property type="entry name" value="Peptidase_C14"/>
    <property type="match status" value="1"/>
</dbReference>
<gene>
    <name evidence="2" type="ORF">CLV70_10891</name>
</gene>
<dbReference type="GO" id="GO:0006508">
    <property type="term" value="P:proteolysis"/>
    <property type="evidence" value="ECO:0007669"/>
    <property type="project" value="InterPro"/>
</dbReference>
<comment type="caution">
    <text evidence="2">The sequence shown here is derived from an EMBL/GenBank/DDBJ whole genome shotgun (WGS) entry which is preliminary data.</text>
</comment>
<reference evidence="2 3" key="1">
    <citation type="submission" date="2018-03" db="EMBL/GenBank/DDBJ databases">
        <title>Genomic Encyclopedia of Archaeal and Bacterial Type Strains, Phase II (KMG-II): from individual species to whole genera.</title>
        <authorList>
            <person name="Goeker M."/>
        </authorList>
    </citation>
    <scope>NUCLEOTIDE SEQUENCE [LARGE SCALE GENOMIC DNA]</scope>
    <source>
        <strain evidence="2 3">DSM 45348</strain>
    </source>
</reference>
<name>A0A2T0S4F6_9ACTN</name>
<dbReference type="Gene3D" id="3.40.50.1460">
    <property type="match status" value="1"/>
</dbReference>
<dbReference type="AlphaFoldDB" id="A0A2T0S4F6"/>
<dbReference type="EMBL" id="PVZG01000008">
    <property type="protein sequence ID" value="PRY28299.1"/>
    <property type="molecule type" value="Genomic_DNA"/>
</dbReference>
<evidence type="ECO:0000313" key="3">
    <source>
        <dbReference type="Proteomes" id="UP000239209"/>
    </source>
</evidence>
<evidence type="ECO:0000259" key="1">
    <source>
        <dbReference type="Pfam" id="PF00656"/>
    </source>
</evidence>
<feature type="domain" description="Peptidase C14 caspase" evidence="1">
    <location>
        <begin position="2"/>
        <end position="207"/>
    </location>
</feature>
<dbReference type="GO" id="GO:0004197">
    <property type="term" value="F:cysteine-type endopeptidase activity"/>
    <property type="evidence" value="ECO:0007669"/>
    <property type="project" value="InterPro"/>
</dbReference>
<sequence>MVIVGSSRYRHLDPLPTVAANVGEMGKLFTDELFWGLPEENCVRLLDPDRPAAVLDALARAAEEASDALVFYFAGHGVLRPDAYDLYLALEEGALERWWHAVRYDDIRRIMTDQAKATAKVVLLDCCFAGMAMMPGMGAGAEIGDRVRIEGTYLMTAVAETAVALAPRTEPLTAFTGAFVQVVREGVPDGPDVLDFHTLYLRTKSALEAVGRPTPQQRAGKEGGRIALVRNVALHESSRAAVREQASLTEQERRSLHLPPARLRDLLAELSVRDDDAAERLLRAVGSMRTEQGVAAVVHEVAKAGGAGQAGAVLAGAARRRPASLLALIEALRETGQDEQVTRLLAACAEQPADRVTALAAQLLEADDSDALDVLLDAAIGARPDRPRISLLVALLAAGLHDRVGAVLAGLGSRLPAAQTVEIADALRDAGQEQAAFSLYEAVAGLVAVRPLGVAAQLAAAMHRAGRERQASDLVELMAAGHHTRRERVGLLDALWTAGAPAGTAERLDHLDDRDLLDATLHLYTLSHQAAVRRLMLATLGRRPPGSTVRTVIALHDAGLPMEARSLLEHAAARPPADVVAVVTGFAGTGNDSYARLVLERSLSADVLAALPAELRRYARPALAQLPADQIVALAAALPAEAMLWVLGALPSGVDPGVLRVPAIALGLRALPEAAVRPLYGSLPVPPSLVDAAFSGAYGEPAACVESLLRLAEPASEQRVYEALAGRPAPDVARILEVAPRLMPAIAVLGTAATQLELLILLETAGRRPDADRLCAALRAHLPLADLCALAAALGDATLRPRANALLGLPPEAAAEPADLIVTGLLQDVTGEPARWTATQVRDRARLDPRTPVRHVVTGTGLGRGTVVVFTDTTLTCRLRRGQLVTIAYRRFGAVTVLRDHRSTIQLRAGGRLQSIEIRNAALYALLVRIQEAVASFDALRARLRPPGGIDAARA</sequence>
<organism evidence="2 3">
    <name type="scientific">Pseudosporangium ferrugineum</name>
    <dbReference type="NCBI Taxonomy" id="439699"/>
    <lineage>
        <taxon>Bacteria</taxon>
        <taxon>Bacillati</taxon>
        <taxon>Actinomycetota</taxon>
        <taxon>Actinomycetes</taxon>
        <taxon>Micromonosporales</taxon>
        <taxon>Micromonosporaceae</taxon>
        <taxon>Pseudosporangium</taxon>
    </lineage>
</organism>
<dbReference type="SUPFAM" id="SSF52129">
    <property type="entry name" value="Caspase-like"/>
    <property type="match status" value="1"/>
</dbReference>
<proteinExistence type="predicted"/>
<evidence type="ECO:0000313" key="2">
    <source>
        <dbReference type="EMBL" id="PRY28299.1"/>
    </source>
</evidence>
<dbReference type="Proteomes" id="UP000239209">
    <property type="component" value="Unassembled WGS sequence"/>
</dbReference>
<keyword evidence="3" id="KW-1185">Reference proteome</keyword>
<dbReference type="InterPro" id="IPR011600">
    <property type="entry name" value="Pept_C14_caspase"/>
</dbReference>
<protein>
    <submittedName>
        <fullName evidence="2">Caspase domain-containing protein</fullName>
    </submittedName>
</protein>
<dbReference type="NCBIfam" id="NF047832">
    <property type="entry name" value="caspase_w_EACC1"/>
    <property type="match status" value="1"/>
</dbReference>